<evidence type="ECO:0000313" key="4">
    <source>
        <dbReference type="Proteomes" id="UP001596310"/>
    </source>
</evidence>
<evidence type="ECO:0000313" key="3">
    <source>
        <dbReference type="EMBL" id="MFC6316162.1"/>
    </source>
</evidence>
<dbReference type="Proteomes" id="UP001596310">
    <property type="component" value="Unassembled WGS sequence"/>
</dbReference>
<dbReference type="InterPro" id="IPR009459">
    <property type="entry name" value="MucBP_dom"/>
</dbReference>
<evidence type="ECO:0000256" key="1">
    <source>
        <dbReference type="ARBA" id="ARBA00022737"/>
    </source>
</evidence>
<reference evidence="4" key="1">
    <citation type="journal article" date="2019" name="Int. J. Syst. Evol. Microbiol.">
        <title>The Global Catalogue of Microorganisms (GCM) 10K type strain sequencing project: providing services to taxonomists for standard genome sequencing and annotation.</title>
        <authorList>
            <consortium name="The Broad Institute Genomics Platform"/>
            <consortium name="The Broad Institute Genome Sequencing Center for Infectious Disease"/>
            <person name="Wu L."/>
            <person name="Ma J."/>
        </authorList>
    </citation>
    <scope>NUCLEOTIDE SEQUENCE [LARGE SCALE GENOMIC DNA]</scope>
    <source>
        <strain evidence="4">CCM 8897</strain>
    </source>
</reference>
<feature type="domain" description="MucBP" evidence="2">
    <location>
        <begin position="293"/>
        <end position="359"/>
    </location>
</feature>
<keyword evidence="1" id="KW-0677">Repeat</keyword>
<comment type="caution">
    <text evidence="3">The sequence shown here is derived from an EMBL/GenBank/DDBJ whole genome shotgun (WGS) entry which is preliminary data.</text>
</comment>
<proteinExistence type="predicted"/>
<dbReference type="Pfam" id="PF06458">
    <property type="entry name" value="MucBP"/>
    <property type="match status" value="2"/>
</dbReference>
<keyword evidence="4" id="KW-1185">Reference proteome</keyword>
<evidence type="ECO:0000259" key="2">
    <source>
        <dbReference type="Pfam" id="PF06458"/>
    </source>
</evidence>
<name>A0ABW1UTC0_9LACO</name>
<feature type="domain" description="MucBP" evidence="2">
    <location>
        <begin position="371"/>
        <end position="433"/>
    </location>
</feature>
<protein>
    <submittedName>
        <fullName evidence="3">MucBP domain-containing protein</fullName>
    </submittedName>
</protein>
<accession>A0ABW1UTC0</accession>
<dbReference type="EMBL" id="JBHSSM010000024">
    <property type="protein sequence ID" value="MFC6316162.1"/>
    <property type="molecule type" value="Genomic_DNA"/>
</dbReference>
<dbReference type="RefSeq" id="WP_125597107.1">
    <property type="nucleotide sequence ID" value="NZ_JBHSSM010000024.1"/>
</dbReference>
<organism evidence="3 4">
    <name type="scientific">Lapidilactobacillus achengensis</name>
    <dbReference type="NCBI Taxonomy" id="2486000"/>
    <lineage>
        <taxon>Bacteria</taxon>
        <taxon>Bacillati</taxon>
        <taxon>Bacillota</taxon>
        <taxon>Bacilli</taxon>
        <taxon>Lactobacillales</taxon>
        <taxon>Lactobacillaceae</taxon>
        <taxon>Lapidilactobacillus</taxon>
    </lineage>
</organism>
<gene>
    <name evidence="3" type="ORF">ACFQHW_11355</name>
</gene>
<sequence>MKLGKRHQRYLSLGIALLLGALVAAPNIKVQGEQINTQLCIYFSGADPDPNIETTTYGINEMLDANGQPYPQMAEIFKKYIFASVFSPHYDHVSQYPQRYFVDQFFWHADQGTIGRYSEHPSNFPYNDTLKGHMSLELGSSYRSGVPISYGISLQLGGVVHNDMLGSEAPIDAIKKVMFAGSEVDLKQASPATKIHFIANPHKTTARKELAQIPFLNQYIDFKQETNKPSTYDLSSLVDRKIPGYTISKTHHVDATKIDSAGKTVTDNEPLTGSNRDQGDIYYYYDANPAAAITVNYQVDDQAHTLLDTETISPAGKFYGDPYTTTSKQFTGYELAGHPTNASGTFSDQAGLTVTYHYQKKALPHPSELGNVQVQYLDPDGQDLQAPAQLQGIIGTTYQTKAPSFAGYTLTANPSNAAGTFRSGTVVIIYRYQRIHETTTWQVNPMNAIGTVVYHPNYGIAVWDDFQDTRHLVYGRKQVKRLPHRSRWRIFEKAIRADETWYNLGGEQWVQAKYLKLEAPTNDNYRITQLKGVATINYQPGYGIALWNHYGAHRQLATWNKLPHQSRWRVFAQASNGAETWYNLGGQQWISSQYARVQLD</sequence>
<dbReference type="Gene3D" id="3.10.20.320">
    <property type="entry name" value="Putative peptidoglycan bound protein (lpxtg motif)"/>
    <property type="match status" value="2"/>
</dbReference>